<dbReference type="Gene3D" id="1.10.530.40">
    <property type="match status" value="1"/>
</dbReference>
<evidence type="ECO:0000256" key="3">
    <source>
        <dbReference type="ARBA" id="ARBA00022638"/>
    </source>
</evidence>
<evidence type="ECO:0000256" key="7">
    <source>
        <dbReference type="RuleBase" id="RU003788"/>
    </source>
</evidence>
<evidence type="ECO:0000256" key="1">
    <source>
        <dbReference type="ARBA" id="ARBA00000632"/>
    </source>
</evidence>
<dbReference type="Proteomes" id="UP001558101">
    <property type="component" value="Unassembled WGS sequence"/>
</dbReference>
<evidence type="ECO:0000313" key="8">
    <source>
        <dbReference type="EMBL" id="MEX3172685.1"/>
    </source>
</evidence>
<reference evidence="8 9" key="1">
    <citation type="submission" date="2024-07" db="EMBL/GenBank/DDBJ databases">
        <title>Genomes of novel Serratia strains from suburban soil.</title>
        <authorList>
            <person name="Markert E.X."/>
            <person name="Severe K."/>
            <person name="Severe L."/>
            <person name="Twing K.I."/>
            <person name="Ward L.M."/>
        </authorList>
    </citation>
    <scope>NUCLEOTIDE SEQUENCE [LARGE SCALE GENOMIC DNA]</scope>
    <source>
        <strain evidence="8 9">3C-UT</strain>
    </source>
</reference>
<keyword evidence="9" id="KW-1185">Reference proteome</keyword>
<dbReference type="InterPro" id="IPR023347">
    <property type="entry name" value="Lysozyme_dom_sf"/>
</dbReference>
<evidence type="ECO:0000256" key="4">
    <source>
        <dbReference type="ARBA" id="ARBA00022801"/>
    </source>
</evidence>
<dbReference type="CDD" id="cd00737">
    <property type="entry name" value="lyz_endolysin_autolysin"/>
    <property type="match status" value="1"/>
</dbReference>
<dbReference type="EMBL" id="JBFQXQ010000001">
    <property type="protein sequence ID" value="MEX3172685.1"/>
    <property type="molecule type" value="Genomic_DNA"/>
</dbReference>
<keyword evidence="5" id="KW-1035">Host cytoplasm</keyword>
<sequence length="143" mass="16085">MKYYLSPEGVEFIQQWEGCKLSSYLDTGDVWTVGYGHTEGVYPGMTISQEDATALLMEDVFPAESAVNQYVSVEINQHQVDALISFVFNVGVSAFKKSTLLKLLNQGDYLRAADELLRWCYDNGTKIQGLANRREAERALFLS</sequence>
<dbReference type="RefSeq" id="WP_368453573.1">
    <property type="nucleotide sequence ID" value="NZ_JBFQXQ010000001.1"/>
</dbReference>
<dbReference type="InterPro" id="IPR002196">
    <property type="entry name" value="Glyco_hydro_24"/>
</dbReference>
<dbReference type="PANTHER" id="PTHR38107:SF3">
    <property type="entry name" value="LYSOZYME RRRD-RELATED"/>
    <property type="match status" value="1"/>
</dbReference>
<dbReference type="SUPFAM" id="SSF53955">
    <property type="entry name" value="Lysozyme-like"/>
    <property type="match status" value="1"/>
</dbReference>
<dbReference type="Pfam" id="PF00959">
    <property type="entry name" value="Phage_lysozyme"/>
    <property type="match status" value="1"/>
</dbReference>
<keyword evidence="4 7" id="KW-0378">Hydrolase</keyword>
<comment type="catalytic activity">
    <reaction evidence="1 7">
        <text>Hydrolysis of (1-&gt;4)-beta-linkages between N-acetylmuramic acid and N-acetyl-D-glucosamine residues in a peptidoglycan and between N-acetyl-D-glucosamine residues in chitodextrins.</text>
        <dbReference type="EC" id="3.2.1.17"/>
    </reaction>
</comment>
<name>A0ABV3UJV5_9GAMM</name>
<dbReference type="HAMAP" id="MF_04110">
    <property type="entry name" value="ENDOLYSIN_T4"/>
    <property type="match status" value="1"/>
</dbReference>
<keyword evidence="2 7" id="KW-0929">Antimicrobial</keyword>
<evidence type="ECO:0000256" key="6">
    <source>
        <dbReference type="ARBA" id="ARBA00023295"/>
    </source>
</evidence>
<protein>
    <recommendedName>
        <fullName evidence="7">Lysozyme</fullName>
        <ecNumber evidence="7">3.2.1.17</ecNumber>
    </recommendedName>
</protein>
<gene>
    <name evidence="8" type="ORF">AB4M04_11370</name>
</gene>
<keyword evidence="6 7" id="KW-0326">Glycosidase</keyword>
<organism evidence="8 9">
    <name type="scientific">Serratia quinivorans</name>
    <dbReference type="NCBI Taxonomy" id="137545"/>
    <lineage>
        <taxon>Bacteria</taxon>
        <taxon>Pseudomonadati</taxon>
        <taxon>Pseudomonadota</taxon>
        <taxon>Gammaproteobacteria</taxon>
        <taxon>Enterobacterales</taxon>
        <taxon>Yersiniaceae</taxon>
        <taxon>Serratia</taxon>
    </lineage>
</organism>
<dbReference type="InterPro" id="IPR034690">
    <property type="entry name" value="Endolysin_T4_type"/>
</dbReference>
<proteinExistence type="inferred from homology"/>
<dbReference type="InterPro" id="IPR033907">
    <property type="entry name" value="Endolysin_autolysin"/>
</dbReference>
<evidence type="ECO:0000256" key="5">
    <source>
        <dbReference type="ARBA" id="ARBA00023200"/>
    </source>
</evidence>
<dbReference type="PANTHER" id="PTHR38107">
    <property type="match status" value="1"/>
</dbReference>
<dbReference type="InterPro" id="IPR051018">
    <property type="entry name" value="Bacteriophage_GH24"/>
</dbReference>
<keyword evidence="3 7" id="KW-0081">Bacteriolytic enzyme</keyword>
<evidence type="ECO:0000313" key="9">
    <source>
        <dbReference type="Proteomes" id="UP001558101"/>
    </source>
</evidence>
<comment type="similarity">
    <text evidence="7">Belongs to the glycosyl hydrolase 24 family.</text>
</comment>
<comment type="caution">
    <text evidence="8">The sequence shown here is derived from an EMBL/GenBank/DDBJ whole genome shotgun (WGS) entry which is preliminary data.</text>
</comment>
<accession>A0ABV3UJV5</accession>
<dbReference type="EC" id="3.2.1.17" evidence="7"/>
<dbReference type="InterPro" id="IPR023346">
    <property type="entry name" value="Lysozyme-like_dom_sf"/>
</dbReference>
<evidence type="ECO:0000256" key="2">
    <source>
        <dbReference type="ARBA" id="ARBA00022529"/>
    </source>
</evidence>